<dbReference type="CDD" id="cd12082">
    <property type="entry name" value="MATE_like"/>
    <property type="match status" value="1"/>
</dbReference>
<gene>
    <name evidence="7" type="ORF">AAEO57_10705</name>
</gene>
<feature type="transmembrane region" description="Helical" evidence="6">
    <location>
        <begin position="326"/>
        <end position="348"/>
    </location>
</feature>
<evidence type="ECO:0000256" key="6">
    <source>
        <dbReference type="SAM" id="Phobius"/>
    </source>
</evidence>
<feature type="transmembrane region" description="Helical" evidence="6">
    <location>
        <begin position="56"/>
        <end position="77"/>
    </location>
</feature>
<evidence type="ECO:0000256" key="2">
    <source>
        <dbReference type="ARBA" id="ARBA00022475"/>
    </source>
</evidence>
<dbReference type="InterPro" id="IPR050833">
    <property type="entry name" value="Poly_Biosynth_Transport"/>
</dbReference>
<feature type="transmembrane region" description="Helical" evidence="6">
    <location>
        <begin position="177"/>
        <end position="196"/>
    </location>
</feature>
<dbReference type="PANTHER" id="PTHR30250:SF11">
    <property type="entry name" value="O-ANTIGEN TRANSPORTER-RELATED"/>
    <property type="match status" value="1"/>
</dbReference>
<evidence type="ECO:0000313" key="8">
    <source>
        <dbReference type="Proteomes" id="UP001485226"/>
    </source>
</evidence>
<dbReference type="Proteomes" id="UP001485226">
    <property type="component" value="Unassembled WGS sequence"/>
</dbReference>
<feature type="transmembrane region" description="Helical" evidence="6">
    <location>
        <begin position="391"/>
        <end position="411"/>
    </location>
</feature>
<reference evidence="7 8" key="1">
    <citation type="submission" date="2024-04" db="EMBL/GenBank/DDBJ databases">
        <title>Flavobacterium sp. DGU38 16S ribosomal RNA gene Genome sequencing and assembly.</title>
        <authorList>
            <person name="Park S."/>
        </authorList>
    </citation>
    <scope>NUCLEOTIDE SEQUENCE [LARGE SCALE GENOMIC DNA]</scope>
    <source>
        <strain evidence="7 8">DGU38</strain>
    </source>
</reference>
<sequence length="454" mass="51421">MKNIIKKIYSKTGIKSNRTKNITKHVVISFFYKGGSIISSLMIVPLTIKFLDTENYGIWLTLNSFIAWFSFFDIGLGNGLRNKFAEAKAKGDLTLAKAYVSSAYFTIGCACLLLMIVFLGLNFFIDWTKIFNTSPQLQKELALLMPIVFIFFCLQLLLKLITTIYTADQHHSMQGKINFYTSIGSLMVVYILINIAQSSLLLFGIIFSAIPVIILIWLNLFAFSGIYKPYKPSLILWKKKYLKDIFGLGMSFFIIQIAGIVLFSTDNIIITQIFGPEKVVPFNIAFKYLSISNMVISIILTPYWSSITEAYVNNDYDWIKKSMQNLSKISLAAIFIIAVMVVFSPLVYKLWIGTSVNIPFSLTFYMGVFFALTIFYAPYTYFINGTGKVKLQMYSILITAFINIPLSVFFAKNLGMGVKGVIIATIICLIPHVILCPLQYMKIINKNAHGIWNK</sequence>
<accession>A0ABU9IP80</accession>
<comment type="subcellular location">
    <subcellularLocation>
        <location evidence="1">Cell membrane</location>
        <topology evidence="1">Multi-pass membrane protein</topology>
    </subcellularLocation>
</comment>
<dbReference type="EMBL" id="JBBYHS010000010">
    <property type="protein sequence ID" value="MEL1254248.1"/>
    <property type="molecule type" value="Genomic_DNA"/>
</dbReference>
<keyword evidence="4 6" id="KW-1133">Transmembrane helix</keyword>
<evidence type="ECO:0000256" key="5">
    <source>
        <dbReference type="ARBA" id="ARBA00023136"/>
    </source>
</evidence>
<feature type="transmembrane region" description="Helical" evidence="6">
    <location>
        <begin position="202"/>
        <end position="224"/>
    </location>
</feature>
<comment type="caution">
    <text evidence="7">The sequence shown here is derived from an EMBL/GenBank/DDBJ whole genome shotgun (WGS) entry which is preliminary data.</text>
</comment>
<feature type="transmembrane region" description="Helical" evidence="6">
    <location>
        <begin position="360"/>
        <end position="379"/>
    </location>
</feature>
<dbReference type="Pfam" id="PF01943">
    <property type="entry name" value="Polysacc_synt"/>
    <property type="match status" value="1"/>
</dbReference>
<evidence type="ECO:0000256" key="4">
    <source>
        <dbReference type="ARBA" id="ARBA00022989"/>
    </source>
</evidence>
<proteinExistence type="predicted"/>
<feature type="transmembrane region" description="Helical" evidence="6">
    <location>
        <begin position="285"/>
        <end position="305"/>
    </location>
</feature>
<name>A0ABU9IP80_9FLAO</name>
<evidence type="ECO:0000256" key="1">
    <source>
        <dbReference type="ARBA" id="ARBA00004651"/>
    </source>
</evidence>
<evidence type="ECO:0000256" key="3">
    <source>
        <dbReference type="ARBA" id="ARBA00022692"/>
    </source>
</evidence>
<keyword evidence="5 6" id="KW-0472">Membrane</keyword>
<keyword evidence="3 6" id="KW-0812">Transmembrane</keyword>
<feature type="transmembrane region" description="Helical" evidence="6">
    <location>
        <begin position="21"/>
        <end position="44"/>
    </location>
</feature>
<dbReference type="PANTHER" id="PTHR30250">
    <property type="entry name" value="PST FAMILY PREDICTED COLANIC ACID TRANSPORTER"/>
    <property type="match status" value="1"/>
</dbReference>
<feature type="transmembrane region" description="Helical" evidence="6">
    <location>
        <begin position="98"/>
        <end position="121"/>
    </location>
</feature>
<feature type="transmembrane region" description="Helical" evidence="6">
    <location>
        <begin position="245"/>
        <end position="265"/>
    </location>
</feature>
<dbReference type="InterPro" id="IPR002797">
    <property type="entry name" value="Polysacc_synth"/>
</dbReference>
<protein>
    <submittedName>
        <fullName evidence="7">MATE family efflux transporter</fullName>
    </submittedName>
</protein>
<dbReference type="RefSeq" id="WP_341692394.1">
    <property type="nucleotide sequence ID" value="NZ_JBBYHS010000010.1"/>
</dbReference>
<organism evidence="7 8">
    <name type="scientific">Flavobacterium calami</name>
    <dbReference type="NCBI Taxonomy" id="3139144"/>
    <lineage>
        <taxon>Bacteria</taxon>
        <taxon>Pseudomonadati</taxon>
        <taxon>Bacteroidota</taxon>
        <taxon>Flavobacteriia</taxon>
        <taxon>Flavobacteriales</taxon>
        <taxon>Flavobacteriaceae</taxon>
        <taxon>Flavobacterium</taxon>
    </lineage>
</organism>
<feature type="transmembrane region" description="Helical" evidence="6">
    <location>
        <begin position="417"/>
        <end position="438"/>
    </location>
</feature>
<keyword evidence="2" id="KW-1003">Cell membrane</keyword>
<feature type="transmembrane region" description="Helical" evidence="6">
    <location>
        <begin position="141"/>
        <end position="165"/>
    </location>
</feature>
<keyword evidence="8" id="KW-1185">Reference proteome</keyword>
<evidence type="ECO:0000313" key="7">
    <source>
        <dbReference type="EMBL" id="MEL1254248.1"/>
    </source>
</evidence>